<dbReference type="EMBL" id="CP003537">
    <property type="protein sequence ID" value="AGH96288.1"/>
    <property type="molecule type" value="Genomic_DNA"/>
</dbReference>
<reference evidence="2 3" key="1">
    <citation type="journal article" date="2013" name="ISME J.">
        <title>By their genes ye shall know them: genomic signatures of predatory bacteria.</title>
        <authorList>
            <person name="Pasternak Z."/>
            <person name="Pietrokovski S."/>
            <person name="Rotem O."/>
            <person name="Gophna U."/>
            <person name="Lurie-Weinberger M.N."/>
            <person name="Jurkevitch E."/>
        </authorList>
    </citation>
    <scope>NUCLEOTIDE SEQUENCE [LARGE SCALE GENOMIC DNA]</scope>
    <source>
        <strain evidence="2 3">JSS</strain>
    </source>
</reference>
<evidence type="ECO:0000313" key="2">
    <source>
        <dbReference type="EMBL" id="AGH96288.1"/>
    </source>
</evidence>
<organism evidence="2 3">
    <name type="scientific">Pseudobdellovibrio exovorus JSS</name>
    <dbReference type="NCBI Taxonomy" id="1184267"/>
    <lineage>
        <taxon>Bacteria</taxon>
        <taxon>Pseudomonadati</taxon>
        <taxon>Bdellovibrionota</taxon>
        <taxon>Bdellovibrionia</taxon>
        <taxon>Bdellovibrionales</taxon>
        <taxon>Pseudobdellovibrionaceae</taxon>
        <taxon>Pseudobdellovibrio</taxon>
    </lineage>
</organism>
<dbReference type="KEGG" id="bex:A11Q_2072"/>
<dbReference type="PROSITE" id="PS51257">
    <property type="entry name" value="PROKAR_LIPOPROTEIN"/>
    <property type="match status" value="1"/>
</dbReference>
<dbReference type="eggNOG" id="COG2304">
    <property type="taxonomic scope" value="Bacteria"/>
</dbReference>
<evidence type="ECO:0000313" key="3">
    <source>
        <dbReference type="Proteomes" id="UP000012040"/>
    </source>
</evidence>
<dbReference type="Proteomes" id="UP000012040">
    <property type="component" value="Chromosome"/>
</dbReference>
<keyword evidence="1" id="KW-0732">Signal</keyword>
<feature type="chain" id="PRO_5004060120" description="VWFA domain-containing protein" evidence="1">
    <location>
        <begin position="22"/>
        <end position="771"/>
    </location>
</feature>
<accession>M4VAN2</accession>
<dbReference type="AlphaFoldDB" id="M4VAN2"/>
<dbReference type="PATRIC" id="fig|1184267.3.peg.2097"/>
<feature type="signal peptide" evidence="1">
    <location>
        <begin position="1"/>
        <end position="21"/>
    </location>
</feature>
<proteinExistence type="predicted"/>
<dbReference type="OrthoDB" id="5289811at2"/>
<gene>
    <name evidence="2" type="ORF">A11Q_2072</name>
</gene>
<dbReference type="RefSeq" id="WP_015470778.1">
    <property type="nucleotide sequence ID" value="NC_020813.1"/>
</dbReference>
<keyword evidence="3" id="KW-1185">Reference proteome</keyword>
<dbReference type="HOGENOM" id="CLU_362359_0_0_7"/>
<name>M4VAN2_9BACT</name>
<evidence type="ECO:0000256" key="1">
    <source>
        <dbReference type="SAM" id="SignalP"/>
    </source>
</evidence>
<sequence>MMITRMALLVAGVFLFLSSCAPVKFTRSDNVSVATNCSGDACIASTVACDPKINGALTTFTYTSLTANYPSIQSNCAPTDVDYTWVVKKADGTVITNSIPGLENANPSDVNFTVLGQGNYYVYLTAGKTGNGLNPYNATTPLEFIVPGSGVGNSLTCDPKLNGTQTSVVVRASDSNPAITANCTPAAATYIWTATKDGSNFTIAGLSGASSTPNIKSYGPGVYRISLYAVATGSTHWQSSSPLVVTVQDDPTPIAAIQCNPRINGSLTNLTVTSSSPNPLISGNCAPSAVQYTWTVTKNGSNVTVPGLSGANSNPNFLGLGTGTYLIYLTASAPNHSNWSTTTPLSITVDNTGPTQTLSCAPRLNNTSVAVTITPSGNNPLVTSGCNPSTVTHTWSVFKAGSAVTIGGLNGASSTGNFIGAGLGTYFIYLTASAPGYNAYVSPSPLEVTVATANDPLRPVVFEKLVQVTDNKVDILVVVDDSNSMAPENTKLAQRLQGFVQDLTASGVDWQMCATVTRSQDAYNNGTFYWGASRNWVGYLGSPAWLMKAGATDPYSIFTSTIAAIGAGWANTDDERGIKAAWWSVEYAPYNGCYRDDASLAVIVISDEDVRSVGGNSSLQYYQGEYKPLEADDQPQSFVNKIRQQFGVDKRVTFNSIIVRPGDSQCMAAQDAGAAKSHYGYKYNELSQLTGGGVASICANDYSTNLYYFKDRIVNSLASIPLECAPVGQINVTITPSMSSVATQLQNNSVVFSPAIPAGRTVKVEYNCPRS</sequence>
<protein>
    <recommendedName>
        <fullName evidence="4">VWFA domain-containing protein</fullName>
    </recommendedName>
</protein>
<evidence type="ECO:0008006" key="4">
    <source>
        <dbReference type="Google" id="ProtNLM"/>
    </source>
</evidence>